<dbReference type="PANTHER" id="PTHR30137">
    <property type="entry name" value="LUCIFERASE-LIKE MONOOXYGENASE"/>
    <property type="match status" value="1"/>
</dbReference>
<sequence>MVSVRFGLSFLPDCKPEMKSPQTYFSDALELSVQAELGGLDSVKMTEHYLHHYGGYCPSPLGFLSAVAARTSSVRLITGCVLPVFHHPIQLAAEAAQLDALSGGRLDVGFARAYLPDEFDALGVPMDESNDRYRETIRAVRRIWTEENVTEQTPFFSYRDVTGRPRPTQQPHPPMWGAAVRTPENFAWLGTEGLGLLITPMISPHEFRGQLDLYRDAFQVAHGGSGLRPRVAASLPLVVAETDEQAEQIAETYLRRYLDVWAEAVSPWDRRESSAYRGYSGFGWMLRGLKPSKLFTEGGAIVGSPATVIDRIRAFNHHIGGVDQILWQIDFGAMPLPEARQTLELFCDQVLPEVKSL</sequence>
<dbReference type="Gene3D" id="3.20.20.30">
    <property type="entry name" value="Luciferase-like domain"/>
    <property type="match status" value="1"/>
</dbReference>
<dbReference type="SUPFAM" id="SSF51679">
    <property type="entry name" value="Bacterial luciferase-like"/>
    <property type="match status" value="1"/>
</dbReference>
<dbReference type="PANTHER" id="PTHR30137:SF6">
    <property type="entry name" value="LUCIFERASE-LIKE MONOOXYGENASE"/>
    <property type="match status" value="1"/>
</dbReference>
<protein>
    <submittedName>
        <fullName evidence="2">LLM class flavin-dependent oxidoreductase</fullName>
        <ecNumber evidence="2">1.-.-.-</ecNumber>
    </submittedName>
</protein>
<keyword evidence="2" id="KW-0560">Oxidoreductase</keyword>
<accession>A0ABW0V4S2</accession>
<evidence type="ECO:0000313" key="3">
    <source>
        <dbReference type="Proteomes" id="UP001596066"/>
    </source>
</evidence>
<dbReference type="GO" id="GO:0016491">
    <property type="term" value="F:oxidoreductase activity"/>
    <property type="evidence" value="ECO:0007669"/>
    <property type="project" value="UniProtKB-KW"/>
</dbReference>
<reference evidence="3" key="1">
    <citation type="journal article" date="2019" name="Int. J. Syst. Evol. Microbiol.">
        <title>The Global Catalogue of Microorganisms (GCM) 10K type strain sequencing project: providing services to taxonomists for standard genome sequencing and annotation.</title>
        <authorList>
            <consortium name="The Broad Institute Genomics Platform"/>
            <consortium name="The Broad Institute Genome Sequencing Center for Infectious Disease"/>
            <person name="Wu L."/>
            <person name="Ma J."/>
        </authorList>
    </citation>
    <scope>NUCLEOTIDE SEQUENCE [LARGE SCALE GENOMIC DNA]</scope>
    <source>
        <strain evidence="3">CGMCC 4.1622</strain>
    </source>
</reference>
<organism evidence="2 3">
    <name type="scientific">Kitasatospora cinereorecta</name>
    <dbReference type="NCBI Taxonomy" id="285560"/>
    <lineage>
        <taxon>Bacteria</taxon>
        <taxon>Bacillati</taxon>
        <taxon>Actinomycetota</taxon>
        <taxon>Actinomycetes</taxon>
        <taxon>Kitasatosporales</taxon>
        <taxon>Streptomycetaceae</taxon>
        <taxon>Kitasatospora</taxon>
    </lineage>
</organism>
<dbReference type="InterPro" id="IPR050766">
    <property type="entry name" value="Bact_Lucif_Oxidored"/>
</dbReference>
<feature type="domain" description="Luciferase-like" evidence="1">
    <location>
        <begin position="5"/>
        <end position="317"/>
    </location>
</feature>
<evidence type="ECO:0000259" key="1">
    <source>
        <dbReference type="Pfam" id="PF00296"/>
    </source>
</evidence>
<dbReference type="EC" id="1.-.-.-" evidence="2"/>
<dbReference type="EMBL" id="JBHSOC010000001">
    <property type="protein sequence ID" value="MFC5639829.1"/>
    <property type="molecule type" value="Genomic_DNA"/>
</dbReference>
<proteinExistence type="predicted"/>
<dbReference type="Proteomes" id="UP001596066">
    <property type="component" value="Unassembled WGS sequence"/>
</dbReference>
<dbReference type="RefSeq" id="WP_380230309.1">
    <property type="nucleotide sequence ID" value="NZ_JBHSOC010000001.1"/>
</dbReference>
<comment type="caution">
    <text evidence="2">The sequence shown here is derived from an EMBL/GenBank/DDBJ whole genome shotgun (WGS) entry which is preliminary data.</text>
</comment>
<gene>
    <name evidence="2" type="ORF">ACFPZF_00450</name>
</gene>
<name>A0ABW0V4S2_9ACTN</name>
<dbReference type="InterPro" id="IPR036661">
    <property type="entry name" value="Luciferase-like_sf"/>
</dbReference>
<dbReference type="Pfam" id="PF00296">
    <property type="entry name" value="Bac_luciferase"/>
    <property type="match status" value="1"/>
</dbReference>
<evidence type="ECO:0000313" key="2">
    <source>
        <dbReference type="EMBL" id="MFC5639829.1"/>
    </source>
</evidence>
<dbReference type="InterPro" id="IPR011251">
    <property type="entry name" value="Luciferase-like_dom"/>
</dbReference>
<keyword evidence="3" id="KW-1185">Reference proteome</keyword>